<evidence type="ECO:0000259" key="2">
    <source>
        <dbReference type="Pfam" id="PF00561"/>
    </source>
</evidence>
<dbReference type="PRINTS" id="PR00111">
    <property type="entry name" value="ABHYDROLASE"/>
</dbReference>
<keyword evidence="3" id="KW-0560">Oxidoreductase</keyword>
<keyword evidence="3" id="KW-0575">Peroxidase</keyword>
<dbReference type="FunFam" id="3.40.50.1820:FF:000205">
    <property type="entry name" value="Non-haem bromoperoxidase BPO-A2"/>
    <property type="match status" value="1"/>
</dbReference>
<dbReference type="Proteomes" id="UP000198356">
    <property type="component" value="Unassembled WGS sequence"/>
</dbReference>
<comment type="similarity">
    <text evidence="1">Belongs to the AB hydrolase superfamily. Bacterial non-heme haloperoxidase / perhydrolase family.</text>
</comment>
<keyword evidence="4" id="KW-1185">Reference proteome</keyword>
<dbReference type="InterPro" id="IPR000073">
    <property type="entry name" value="AB_hydrolase_1"/>
</dbReference>
<accession>A0A239DAA9</accession>
<dbReference type="OrthoDB" id="9773293at2"/>
<dbReference type="Pfam" id="PF00561">
    <property type="entry name" value="Abhydrolase_1"/>
    <property type="match status" value="1"/>
</dbReference>
<dbReference type="GO" id="GO:0004601">
    <property type="term" value="F:peroxidase activity"/>
    <property type="evidence" value="ECO:0007669"/>
    <property type="project" value="UniProtKB-KW"/>
</dbReference>
<dbReference type="SUPFAM" id="SSF53474">
    <property type="entry name" value="alpha/beta-Hydrolases"/>
    <property type="match status" value="1"/>
</dbReference>
<evidence type="ECO:0000313" key="4">
    <source>
        <dbReference type="Proteomes" id="UP000198356"/>
    </source>
</evidence>
<protein>
    <submittedName>
        <fullName evidence="3">Non-heme chloroperoxidase</fullName>
    </submittedName>
</protein>
<dbReference type="PANTHER" id="PTHR43433">
    <property type="entry name" value="HYDROLASE, ALPHA/BETA FOLD FAMILY PROTEIN"/>
    <property type="match status" value="1"/>
</dbReference>
<proteinExistence type="inferred from homology"/>
<dbReference type="InterPro" id="IPR029058">
    <property type="entry name" value="AB_hydrolase_fold"/>
</dbReference>
<organism evidence="3 4">
    <name type="scientific">Granulicella rosea</name>
    <dbReference type="NCBI Taxonomy" id="474952"/>
    <lineage>
        <taxon>Bacteria</taxon>
        <taxon>Pseudomonadati</taxon>
        <taxon>Acidobacteriota</taxon>
        <taxon>Terriglobia</taxon>
        <taxon>Terriglobales</taxon>
        <taxon>Acidobacteriaceae</taxon>
        <taxon>Granulicella</taxon>
    </lineage>
</organism>
<reference evidence="3 4" key="1">
    <citation type="submission" date="2017-06" db="EMBL/GenBank/DDBJ databases">
        <authorList>
            <person name="Kim H.J."/>
            <person name="Triplett B.A."/>
        </authorList>
    </citation>
    <scope>NUCLEOTIDE SEQUENCE [LARGE SCALE GENOMIC DNA]</scope>
    <source>
        <strain evidence="3 4">DSM 18704</strain>
    </source>
</reference>
<dbReference type="EMBL" id="FZOU01000001">
    <property type="protein sequence ID" value="SNS28623.1"/>
    <property type="molecule type" value="Genomic_DNA"/>
</dbReference>
<dbReference type="RefSeq" id="WP_089407477.1">
    <property type="nucleotide sequence ID" value="NZ_FZOU01000001.1"/>
</dbReference>
<name>A0A239DAA9_9BACT</name>
<evidence type="ECO:0000256" key="1">
    <source>
        <dbReference type="ARBA" id="ARBA00038128"/>
    </source>
</evidence>
<evidence type="ECO:0000313" key="3">
    <source>
        <dbReference type="EMBL" id="SNS28623.1"/>
    </source>
</evidence>
<dbReference type="Gene3D" id="3.40.50.1820">
    <property type="entry name" value="alpha/beta hydrolase"/>
    <property type="match status" value="1"/>
</dbReference>
<feature type="domain" description="AB hydrolase-1" evidence="2">
    <location>
        <begin position="22"/>
        <end position="259"/>
    </location>
</feature>
<gene>
    <name evidence="3" type="ORF">SAMN05421770_101344</name>
</gene>
<dbReference type="AlphaFoldDB" id="A0A239DAA9"/>
<dbReference type="PANTHER" id="PTHR43433:SF3">
    <property type="entry name" value="NON-HEME CHLOROPEROXIDASE"/>
    <property type="match status" value="1"/>
</dbReference>
<dbReference type="InterPro" id="IPR050471">
    <property type="entry name" value="AB_hydrolase"/>
</dbReference>
<sequence>MPTIETKDGNTIFYKEQGTGAPVVLIHGWPLNADMWEKQELFLAENGYRVISYDRRGFGRSSKPLAGHDYDTLADDLAALLDTLDLTGVTLVGFSMGGGEVIRYLSRHGSARVVKGALISSSVPFMVQAGDNPDGVPPETFEDFKNEIRKDRFAFLDSFGPKFYGRTLVNHTVSQPVLNWTFALASQGSLKATLVGIDTFSSTDMRAELPVITTPFLIIHGTGDATVPAKIGGDVSARLLPNSTYIQYEGEPHGLFLTAADRLNLDLADFLSR</sequence>